<dbReference type="PIR" id="D86252">
    <property type="entry name" value="D86252"/>
</dbReference>
<dbReference type="AlphaFoldDB" id="Q9SA93"/>
<reference key="3">
    <citation type="journal article" date="2000" name="Nature">
        <title>Sequence and analysis of chromosome 1 of the plant Arabidopsis thaliana.</title>
        <authorList>
            <person name="Theologis A."/>
            <person name="Ecker J.R."/>
            <person name="Palm C.J."/>
            <person name="Federspiel N.A."/>
            <person name="Kaul S."/>
            <person name="White O."/>
            <person name="Alonso J."/>
            <person name="Altafi H."/>
            <person name="Araujo R."/>
            <person name="Bowman C.L."/>
            <person name="Brooks S.Y."/>
            <person name="Buehler E."/>
            <person name="Chan A."/>
            <person name="Chao Q."/>
            <person name="Chen H."/>
            <person name="Cheuk R.F."/>
            <person name="Chin C.W."/>
            <person name="Chung M.K."/>
            <person name="Conn L."/>
            <person name="Conway A.B."/>
            <person name="Conway A.R."/>
            <person name="Creasy T.H."/>
            <person name="Dewar K."/>
            <person name="Dunn P."/>
            <person name="Etgu P."/>
            <person name="Feldblyum T.V."/>
            <person name="Feng J."/>
            <person name="Fong B."/>
            <person name="Fujii C.Y."/>
            <person name="Gill J.E."/>
            <person name="Goldsmith A.D."/>
            <person name="Haas B."/>
            <person name="Hansen N.F."/>
            <person name="Hughes B."/>
            <person name="Huizar L."/>
            <person name="Hunter J.L."/>
            <person name="Jenkins J."/>
            <person name="Johnson-Hopson C."/>
            <person name="Khan S."/>
            <person name="Khaykin E."/>
            <person name="Kim C.J."/>
            <person name="Koo H.L."/>
            <person name="Kremenetskaia I."/>
            <person name="Kurtz D.B."/>
            <person name="Kwan A."/>
            <person name="Lam B."/>
            <person name="Langin-Hooper S."/>
            <person name="Lee A."/>
            <person name="Lee J.M."/>
            <person name="Lenz C.A."/>
            <person name="Li J.H."/>
            <person name="Li Y."/>
            <person name="Lin X."/>
            <person name="Liu S.X."/>
            <person name="Liu Z.A."/>
            <person name="Luros J.S."/>
            <person name="Maiti R."/>
            <person name="Marziali A."/>
            <person name="Militscher J."/>
            <person name="Miranda M."/>
            <person name="Nguyen M."/>
            <person name="Nierman W.C."/>
            <person name="Osborne B.I."/>
            <person name="Pai G."/>
            <person name="Peterson J."/>
            <person name="Pham P.K."/>
            <person name="Rizzo M."/>
            <person name="Rooney T."/>
            <person name="Rowley D."/>
            <person name="Sakano H."/>
            <person name="Salzberg S.L."/>
            <person name="Schwartz J.R."/>
            <person name="Shinn P."/>
            <person name="Southwick A.M."/>
            <person name="Sun H."/>
            <person name="Tallon L.J."/>
            <person name="Tambunga G."/>
            <person name="Toriumi M.J."/>
            <person name="Town C.D."/>
            <person name="Utterback T."/>
            <person name="Van Aken S."/>
            <person name="Vaysberg M."/>
            <person name="Vysotskaia V.S."/>
            <person name="Walker M."/>
            <person name="Wu D."/>
            <person name="Yu G."/>
            <person name="Fraser C.M."/>
            <person name="Venter J.C."/>
            <person name="Davis R.W."/>
        </authorList>
    </citation>
    <scope>NUCLEOTIDE SEQUENCE [LARGE SCALE GENOMIC DNA]</scope>
    <source>
        <strain>cv. Columbia</strain>
    </source>
</reference>
<reference evidence="1" key="2">
    <citation type="submission" date="1999-05" db="EMBL/GenBank/DDBJ databases">
        <authorList>
            <person name="Theologis"/>
        </authorList>
    </citation>
    <scope>NUCLEOTIDE SEQUENCE</scope>
</reference>
<accession>Q9SA93</accession>
<feature type="non-terminal residue" evidence="1">
    <location>
        <position position="1"/>
    </location>
</feature>
<organism evidence="1">
    <name type="scientific">Arabidopsis thaliana</name>
    <name type="common">Mouse-ear cress</name>
    <dbReference type="NCBI Taxonomy" id="3702"/>
    <lineage>
        <taxon>Eukaryota</taxon>
        <taxon>Viridiplantae</taxon>
        <taxon>Streptophyta</taxon>
        <taxon>Embryophyta</taxon>
        <taxon>Tracheophyta</taxon>
        <taxon>Spermatophyta</taxon>
        <taxon>Magnoliopsida</taxon>
        <taxon>eudicotyledons</taxon>
        <taxon>Gunneridae</taxon>
        <taxon>Pentapetalae</taxon>
        <taxon>rosids</taxon>
        <taxon>malvids</taxon>
        <taxon>Brassicales</taxon>
        <taxon>Brassicaceae</taxon>
        <taxon>Camelineae</taxon>
        <taxon>Arabidopsis</taxon>
    </lineage>
</organism>
<reference evidence="1" key="1">
    <citation type="submission" date="1999-05" db="EMBL/GenBank/DDBJ databases">
        <title>Arabidopsis thaliana chromosome 1 BAC F25C20 sequence.</title>
        <authorList>
            <person name="Vysotskaia V.S."/>
            <person name="Schwartz J.R."/>
            <person name="Yu G."/>
            <person name="Toriumi M."/>
            <person name="Lenz C."/>
            <person name="Liu S."/>
            <person name="Li J."/>
            <person name="Lee J.M."/>
            <person name="Kremenetskaia I."/>
            <person name="Luros J."/>
            <person name="Ngan I."/>
            <person name="Liu A."/>
            <person name="Gonzalez A."/>
            <person name="Altafi H."/>
            <person name="Araujo R."/>
            <person name="Chao Q."/>
            <person name="Conn L."/>
            <person name="Conway A.B."/>
            <person name="Dunn P."/>
            <person name="Hansen N."/>
            <person name="Huizar L."/>
            <person name="Kim C."/>
            <person name="Palm C."/>
            <person name="Rowley D."/>
            <person name="Shinn P."/>
            <person name="Walker M."/>
            <person name="Davis R.W."/>
            <person name="Ecker J.R."/>
            <person name="Federspiel N.A."/>
            <person name="Theologis A."/>
        </authorList>
    </citation>
    <scope>NUCLEOTIDE SEQUENCE</scope>
</reference>
<protein>
    <submittedName>
        <fullName evidence="1">F25C20.1 protein</fullName>
    </submittedName>
</protein>
<proteinExistence type="predicted"/>
<evidence type="ECO:0000313" key="1">
    <source>
        <dbReference type="EMBL" id="AAD30264.1"/>
    </source>
</evidence>
<dbReference type="ExpressionAtlas" id="Q9SA93">
    <property type="expression patterns" value="baseline and differential"/>
</dbReference>
<dbReference type="EMBL" id="AC007296">
    <property type="protein sequence ID" value="AAD30264.1"/>
    <property type="molecule type" value="Genomic_DNA"/>
</dbReference>
<gene>
    <name evidence="1" type="primary">F25C20.1</name>
</gene>
<sequence length="59" mass="6122">GDAYVSGHGSCIFPGSKKVGNRTQTVVNSTEVAAGEATSRSLSRGFCVTIMILVTFSIL</sequence>
<name>Q9SA93_ARATH</name>